<feature type="region of interest" description="Disordered" evidence="9">
    <location>
        <begin position="514"/>
        <end position="533"/>
    </location>
</feature>
<dbReference type="Gene3D" id="3.90.190.10">
    <property type="entry name" value="Protein tyrosine phosphatase superfamily"/>
    <property type="match status" value="1"/>
</dbReference>
<evidence type="ECO:0000256" key="4">
    <source>
        <dbReference type="ARBA" id="ARBA00022490"/>
    </source>
</evidence>
<dbReference type="SUPFAM" id="SSF109715">
    <property type="entry name" value="DEK C-terminal domain"/>
    <property type="match status" value="1"/>
</dbReference>
<dbReference type="OrthoDB" id="5779068at2759"/>
<evidence type="ECO:0000256" key="1">
    <source>
        <dbReference type="ARBA" id="ARBA00004245"/>
    </source>
</evidence>
<evidence type="ECO:0000256" key="8">
    <source>
        <dbReference type="ARBA" id="ARBA00048336"/>
    </source>
</evidence>
<evidence type="ECO:0000259" key="10">
    <source>
        <dbReference type="PROSITE" id="PS50054"/>
    </source>
</evidence>
<dbReference type="InterPro" id="IPR014876">
    <property type="entry name" value="DEK_C"/>
</dbReference>
<comment type="caution">
    <text evidence="13">The sequence shown here is derived from an EMBL/GenBank/DDBJ whole genome shotgun (WGS) entry which is preliminary data.</text>
</comment>
<comment type="catalytic activity">
    <reaction evidence="8">
        <text>O-phospho-L-threonyl-[protein] + H2O = L-threonyl-[protein] + phosphate</text>
        <dbReference type="Rhea" id="RHEA:47004"/>
        <dbReference type="Rhea" id="RHEA-COMP:11060"/>
        <dbReference type="Rhea" id="RHEA-COMP:11605"/>
        <dbReference type="ChEBI" id="CHEBI:15377"/>
        <dbReference type="ChEBI" id="CHEBI:30013"/>
        <dbReference type="ChEBI" id="CHEBI:43474"/>
        <dbReference type="ChEBI" id="CHEBI:61977"/>
        <dbReference type="EC" id="3.1.3.16"/>
    </reaction>
</comment>
<dbReference type="GO" id="GO:0003779">
    <property type="term" value="F:actin binding"/>
    <property type="evidence" value="ECO:0007669"/>
    <property type="project" value="InterPro"/>
</dbReference>
<dbReference type="Pfam" id="PF23040">
    <property type="entry name" value="PH_SSH1-like_1st"/>
    <property type="match status" value="1"/>
</dbReference>
<proteinExistence type="inferred from homology"/>
<name>A0A8S1EMW2_9PELO</name>
<keyword evidence="5" id="KW-0378">Hydrolase</keyword>
<evidence type="ECO:0000256" key="5">
    <source>
        <dbReference type="ARBA" id="ARBA00022801"/>
    </source>
</evidence>
<dbReference type="InterPro" id="IPR043588">
    <property type="entry name" value="SSH-N"/>
</dbReference>
<dbReference type="InterPro" id="IPR043587">
    <property type="entry name" value="Phosphatase_SSH-like"/>
</dbReference>
<dbReference type="Pfam" id="PF00782">
    <property type="entry name" value="DSPc"/>
    <property type="match status" value="1"/>
</dbReference>
<dbReference type="GO" id="GO:0005856">
    <property type="term" value="C:cytoskeleton"/>
    <property type="evidence" value="ECO:0007669"/>
    <property type="project" value="UniProtKB-SubCell"/>
</dbReference>
<comment type="similarity">
    <text evidence="2">Belongs to the protein-tyrosine phosphatase family.</text>
</comment>
<dbReference type="InterPro" id="IPR000387">
    <property type="entry name" value="Tyr_Pase_dom"/>
</dbReference>
<gene>
    <name evidence="13" type="ORF">CBOVIS_LOCUS5971</name>
</gene>
<organism evidence="13 14">
    <name type="scientific">Caenorhabditis bovis</name>
    <dbReference type="NCBI Taxonomy" id="2654633"/>
    <lineage>
        <taxon>Eukaryota</taxon>
        <taxon>Metazoa</taxon>
        <taxon>Ecdysozoa</taxon>
        <taxon>Nematoda</taxon>
        <taxon>Chromadorea</taxon>
        <taxon>Rhabditida</taxon>
        <taxon>Rhabditina</taxon>
        <taxon>Rhabditomorpha</taxon>
        <taxon>Rhabditoidea</taxon>
        <taxon>Rhabditidae</taxon>
        <taxon>Peloderinae</taxon>
        <taxon>Caenorhabditis</taxon>
    </lineage>
</organism>
<protein>
    <recommendedName>
        <fullName evidence="3">protein-serine/threonine phosphatase</fullName>
        <ecNumber evidence="3">3.1.3.16</ecNumber>
    </recommendedName>
</protein>
<reference evidence="13 14" key="1">
    <citation type="submission" date="2020-04" db="EMBL/GenBank/DDBJ databases">
        <authorList>
            <person name="Laetsch R D."/>
            <person name="Stevens L."/>
            <person name="Kumar S."/>
            <person name="Blaxter L. M."/>
        </authorList>
    </citation>
    <scope>NUCLEOTIDE SEQUENCE [LARGE SCALE GENOMIC DNA]</scope>
</reference>
<comment type="subcellular location">
    <subcellularLocation>
        <location evidence="1">Cytoplasm</location>
        <location evidence="1">Cytoskeleton</location>
    </subcellularLocation>
</comment>
<evidence type="ECO:0000256" key="6">
    <source>
        <dbReference type="ARBA" id="ARBA00022912"/>
    </source>
</evidence>
<dbReference type="PROSITE" id="PS00383">
    <property type="entry name" value="TYR_PHOSPHATASE_1"/>
    <property type="match status" value="1"/>
</dbReference>
<dbReference type="EMBL" id="CADEPM010000003">
    <property type="protein sequence ID" value="CAB3403505.1"/>
    <property type="molecule type" value="Genomic_DNA"/>
</dbReference>
<dbReference type="Proteomes" id="UP000494206">
    <property type="component" value="Unassembled WGS sequence"/>
</dbReference>
<dbReference type="EC" id="3.1.3.16" evidence="3"/>
<dbReference type="SMART" id="SM00195">
    <property type="entry name" value="DSPc"/>
    <property type="match status" value="1"/>
</dbReference>
<dbReference type="PANTHER" id="PTHR45864:SF2">
    <property type="entry name" value="PROTEIN PHOSPHATASE SLINGSHOT"/>
    <property type="match status" value="1"/>
</dbReference>
<feature type="domain" description="Tyrosine-protein phosphatase" evidence="10">
    <location>
        <begin position="309"/>
        <end position="450"/>
    </location>
</feature>
<dbReference type="InterPro" id="IPR029021">
    <property type="entry name" value="Prot-tyrosine_phosphatase-like"/>
</dbReference>
<dbReference type="Pfam" id="PF08766">
    <property type="entry name" value="DEK_C"/>
    <property type="match status" value="1"/>
</dbReference>
<keyword evidence="6" id="KW-0904">Protein phosphatase</keyword>
<evidence type="ECO:0000259" key="11">
    <source>
        <dbReference type="PROSITE" id="PS50056"/>
    </source>
</evidence>
<feature type="domain" description="DEK-C" evidence="12">
    <location>
        <begin position="250"/>
        <end position="305"/>
    </location>
</feature>
<evidence type="ECO:0000256" key="3">
    <source>
        <dbReference type="ARBA" id="ARBA00013081"/>
    </source>
</evidence>
<feature type="domain" description="Tyrosine specific protein phosphatases" evidence="11">
    <location>
        <begin position="370"/>
        <end position="428"/>
    </location>
</feature>
<sequence>MSLVQVQRSPSPSVHDDSDILEADVSRCSSRNRSMSECYFAVRGAAVILPHHDLSPSCSHSDSSAEIETHLQAMFHLLRPQDTLIMAVRLQTQIADHLRYLTIVSTYTDSSKPEKRTLLIGMDYYKNQMTIGVVLPLLWCSRVELAGDGGVTVHGAGQACNEEDNTLVFRPISVQAMWYVFQYLHKELENTHVTSSDIKEPTRVTELYMDKIKSPTFLCSQWQQSLLEEEAEDELHADNVRNYAGPQEVIEKEAILRSELRQIMQSVDLDQVTSKDIRTQLSQRCGGSIDEHKEFIDREMLVILGQLEQPSEIFSYLLLGTEWNASNWDELHKKNVGFILNVTREVDNFFPNSFKYRKVWVADEADAQLLNHWNATSAFIKEAKESGKVCLVHCKKGISRSSSTVIAYIMKEYNWRLNDALEYVKKCRNCITPNKGFIEQLKMYAGALEASRHRHAAVFNSRVPRAHSVVAPCRAKSKSATVTRAVRKSSAQVLSSDSDVSVRFIVNNFEQKRMSAESAPRSPQTTRHSFPVDIIKHNSIPQYS</sequence>
<keyword evidence="7" id="KW-0206">Cytoskeleton</keyword>
<dbReference type="PROSITE" id="PS50054">
    <property type="entry name" value="TYR_PHOSPHATASE_DUAL"/>
    <property type="match status" value="1"/>
</dbReference>
<evidence type="ECO:0000256" key="2">
    <source>
        <dbReference type="ARBA" id="ARBA00009580"/>
    </source>
</evidence>
<accession>A0A8S1EMW2</accession>
<dbReference type="FunFam" id="3.90.190.10:FF:000004">
    <property type="entry name" value="Protein phosphatase Slingshot homolog 2"/>
    <property type="match status" value="1"/>
</dbReference>
<dbReference type="GO" id="GO:0004722">
    <property type="term" value="F:protein serine/threonine phosphatase activity"/>
    <property type="evidence" value="ECO:0007669"/>
    <property type="project" value="UniProtKB-EC"/>
</dbReference>
<dbReference type="SUPFAM" id="SSF52799">
    <property type="entry name" value="(Phosphotyrosine protein) phosphatases II"/>
    <property type="match status" value="1"/>
</dbReference>
<keyword evidence="14" id="KW-1185">Reference proteome</keyword>
<dbReference type="AlphaFoldDB" id="A0A8S1EMW2"/>
<dbReference type="Gene3D" id="1.10.10.60">
    <property type="entry name" value="Homeodomain-like"/>
    <property type="match status" value="1"/>
</dbReference>
<evidence type="ECO:0000313" key="13">
    <source>
        <dbReference type="EMBL" id="CAB3403505.1"/>
    </source>
</evidence>
<dbReference type="PROSITE" id="PS50056">
    <property type="entry name" value="TYR_PHOSPHATASE_2"/>
    <property type="match status" value="1"/>
</dbReference>
<keyword evidence="4" id="KW-0963">Cytoplasm</keyword>
<dbReference type="InterPro" id="IPR000340">
    <property type="entry name" value="Dual-sp_phosphatase_cat-dom"/>
</dbReference>
<dbReference type="InterPro" id="IPR020422">
    <property type="entry name" value="TYR_PHOSPHATASE_DUAL_dom"/>
</dbReference>
<evidence type="ECO:0000256" key="9">
    <source>
        <dbReference type="SAM" id="MobiDB-lite"/>
    </source>
</evidence>
<dbReference type="GO" id="GO:0030837">
    <property type="term" value="P:negative regulation of actin filament polymerization"/>
    <property type="evidence" value="ECO:0007669"/>
    <property type="project" value="InterPro"/>
</dbReference>
<evidence type="ECO:0000313" key="14">
    <source>
        <dbReference type="Proteomes" id="UP000494206"/>
    </source>
</evidence>
<evidence type="ECO:0000259" key="12">
    <source>
        <dbReference type="PROSITE" id="PS51998"/>
    </source>
</evidence>
<dbReference type="PROSITE" id="PS51998">
    <property type="entry name" value="DEK_C"/>
    <property type="match status" value="1"/>
</dbReference>
<dbReference type="InterPro" id="IPR016130">
    <property type="entry name" value="Tyr_Pase_AS"/>
</dbReference>
<evidence type="ECO:0000256" key="7">
    <source>
        <dbReference type="ARBA" id="ARBA00023212"/>
    </source>
</evidence>
<dbReference type="PANTHER" id="PTHR45864">
    <property type="entry name" value="SLINGSHOT PROTEIN PHOSPHATASE HOMOLOG"/>
    <property type="match status" value="1"/>
</dbReference>